<feature type="region of interest" description="Disordered" evidence="1">
    <location>
        <begin position="63"/>
        <end position="123"/>
    </location>
</feature>
<evidence type="ECO:0000313" key="2">
    <source>
        <dbReference type="EMBL" id="KAK3856939.1"/>
    </source>
</evidence>
<proteinExistence type="predicted"/>
<dbReference type="AlphaFoldDB" id="A0AAE1BX05"/>
<evidence type="ECO:0000313" key="3">
    <source>
        <dbReference type="Proteomes" id="UP001286313"/>
    </source>
</evidence>
<protein>
    <submittedName>
        <fullName evidence="2">Uncharacterized protein</fullName>
    </submittedName>
</protein>
<gene>
    <name evidence="2" type="ORF">Pcinc_036776</name>
</gene>
<dbReference type="Proteomes" id="UP001286313">
    <property type="component" value="Unassembled WGS sequence"/>
</dbReference>
<dbReference type="EMBL" id="JAWQEG010005742">
    <property type="protein sequence ID" value="KAK3856939.1"/>
    <property type="molecule type" value="Genomic_DNA"/>
</dbReference>
<name>A0AAE1BX05_PETCI</name>
<feature type="compositionally biased region" description="Gly residues" evidence="1">
    <location>
        <begin position="1"/>
        <end position="20"/>
    </location>
</feature>
<reference evidence="2" key="1">
    <citation type="submission" date="2023-10" db="EMBL/GenBank/DDBJ databases">
        <title>Genome assemblies of two species of porcelain crab, Petrolisthes cinctipes and Petrolisthes manimaculis (Anomura: Porcellanidae).</title>
        <authorList>
            <person name="Angst P."/>
        </authorList>
    </citation>
    <scope>NUCLEOTIDE SEQUENCE</scope>
    <source>
        <strain evidence="2">PB745_01</strain>
        <tissue evidence="2">Gill</tissue>
    </source>
</reference>
<feature type="region of interest" description="Disordered" evidence="1">
    <location>
        <begin position="1"/>
        <end position="45"/>
    </location>
</feature>
<feature type="compositionally biased region" description="Basic and acidic residues" evidence="1">
    <location>
        <begin position="113"/>
        <end position="123"/>
    </location>
</feature>
<comment type="caution">
    <text evidence="2">The sequence shown here is derived from an EMBL/GenBank/DDBJ whole genome shotgun (WGS) entry which is preliminary data.</text>
</comment>
<evidence type="ECO:0000256" key="1">
    <source>
        <dbReference type="SAM" id="MobiDB-lite"/>
    </source>
</evidence>
<sequence length="123" mass="13034">MEETGGGGSSGGESSSGGSSGSSSQEGTITFVEPSYRPSNLSVGSRGHLKIDYSCSWNRLDDFVRTTSPRDGGKGGKGGGGGLDDDPYYSTIINHHHHHHHHHHAAQEPTLEPWERQLDPVAG</sequence>
<accession>A0AAE1BX05</accession>
<feature type="compositionally biased region" description="Basic residues" evidence="1">
    <location>
        <begin position="94"/>
        <end position="104"/>
    </location>
</feature>
<organism evidence="2 3">
    <name type="scientific">Petrolisthes cinctipes</name>
    <name type="common">Flat porcelain crab</name>
    <dbReference type="NCBI Taxonomy" id="88211"/>
    <lineage>
        <taxon>Eukaryota</taxon>
        <taxon>Metazoa</taxon>
        <taxon>Ecdysozoa</taxon>
        <taxon>Arthropoda</taxon>
        <taxon>Crustacea</taxon>
        <taxon>Multicrustacea</taxon>
        <taxon>Malacostraca</taxon>
        <taxon>Eumalacostraca</taxon>
        <taxon>Eucarida</taxon>
        <taxon>Decapoda</taxon>
        <taxon>Pleocyemata</taxon>
        <taxon>Anomura</taxon>
        <taxon>Galatheoidea</taxon>
        <taxon>Porcellanidae</taxon>
        <taxon>Petrolisthes</taxon>
    </lineage>
</organism>
<keyword evidence="3" id="KW-1185">Reference proteome</keyword>